<dbReference type="PANTHER" id="PTHR36115">
    <property type="entry name" value="PROLINE-RICH ANTIGEN HOMOLOG-RELATED"/>
    <property type="match status" value="1"/>
</dbReference>
<feature type="transmembrane region" description="Helical" evidence="6">
    <location>
        <begin position="58"/>
        <end position="81"/>
    </location>
</feature>
<reference evidence="8 9" key="1">
    <citation type="journal article" date="2019" name="Emerg. Microbes Infect.">
        <title>Comprehensive subspecies identification of 175 nontuberculous mycobacteria species based on 7547 genomic profiles.</title>
        <authorList>
            <person name="Matsumoto Y."/>
            <person name="Kinjo T."/>
            <person name="Motooka D."/>
            <person name="Nabeya D."/>
            <person name="Jung N."/>
            <person name="Uechi K."/>
            <person name="Horii T."/>
            <person name="Iida T."/>
            <person name="Fujita J."/>
            <person name="Nakamura S."/>
        </authorList>
    </citation>
    <scope>NUCLEOTIDE SEQUENCE [LARGE SCALE GENOMIC DNA]</scope>
    <source>
        <strain evidence="8 9">JCM 30996</strain>
    </source>
</reference>
<evidence type="ECO:0000256" key="3">
    <source>
        <dbReference type="ARBA" id="ARBA00022692"/>
    </source>
</evidence>
<evidence type="ECO:0000256" key="2">
    <source>
        <dbReference type="ARBA" id="ARBA00022475"/>
    </source>
</evidence>
<evidence type="ECO:0000256" key="6">
    <source>
        <dbReference type="SAM" id="Phobius"/>
    </source>
</evidence>
<dbReference type="PANTHER" id="PTHR36115:SF6">
    <property type="entry name" value="PROLINE-RICH ANTIGEN HOMOLOG"/>
    <property type="match status" value="1"/>
</dbReference>
<keyword evidence="5 6" id="KW-0472">Membrane</keyword>
<evidence type="ECO:0000259" key="7">
    <source>
        <dbReference type="Pfam" id="PF06271"/>
    </source>
</evidence>
<sequence length="328" mass="36014">MTATLAIKPHSTADVPTRDARLASWAARAGAFAVDTLPGAGIVTTMALLALATPADSWARWVFTAVAALTLFAMAVNRLVLPVATGWTLGRALFGIAVRRGDADLSVGVLRLTLRELAHLLDTLVLLVGWLWPLWDRRRRTFADLLARTDVPRVGRPERNVRRLVAWLLIAAAVLCLAAVGLNYAVIYRHERAVDQARLQIAEQGPRIVEEMLSYGVDTLPEDFARAQTLTTDEYRPQLIAQQQAVQNGEATTNEYWAVRSAVLTMPEVTPQEGSMLLAMQGQRGTNAEDLKFITATVRVDFDKSPDGQWKVANLTVLKKPLMNQAGQ</sequence>
<protein>
    <submittedName>
        <fullName evidence="8">RDD family protein</fullName>
    </submittedName>
</protein>
<feature type="transmembrane region" description="Helical" evidence="6">
    <location>
        <begin position="164"/>
        <end position="188"/>
    </location>
</feature>
<proteinExistence type="predicted"/>
<name>A0A7I9ZI00_9MYCO</name>
<feature type="transmembrane region" description="Helical" evidence="6">
    <location>
        <begin position="31"/>
        <end position="52"/>
    </location>
</feature>
<dbReference type="GO" id="GO:0005886">
    <property type="term" value="C:plasma membrane"/>
    <property type="evidence" value="ECO:0007669"/>
    <property type="project" value="UniProtKB-SubCell"/>
</dbReference>
<accession>A0A7I9ZI00</accession>
<organism evidence="8 9">
    <name type="scientific">Mycolicibacterium hippocampi</name>
    <dbReference type="NCBI Taxonomy" id="659824"/>
    <lineage>
        <taxon>Bacteria</taxon>
        <taxon>Bacillati</taxon>
        <taxon>Actinomycetota</taxon>
        <taxon>Actinomycetes</taxon>
        <taxon>Mycobacteriales</taxon>
        <taxon>Mycobacteriaceae</taxon>
        <taxon>Mycolicibacterium</taxon>
    </lineage>
</organism>
<keyword evidence="3 6" id="KW-0812">Transmembrane</keyword>
<dbReference type="InterPro" id="IPR051791">
    <property type="entry name" value="Pra-immunoreactive"/>
</dbReference>
<feature type="domain" description="RDD" evidence="7">
    <location>
        <begin position="22"/>
        <end position="147"/>
    </location>
</feature>
<evidence type="ECO:0000256" key="5">
    <source>
        <dbReference type="ARBA" id="ARBA00023136"/>
    </source>
</evidence>
<evidence type="ECO:0000256" key="1">
    <source>
        <dbReference type="ARBA" id="ARBA00004651"/>
    </source>
</evidence>
<comment type="caution">
    <text evidence="8">The sequence shown here is derived from an EMBL/GenBank/DDBJ whole genome shotgun (WGS) entry which is preliminary data.</text>
</comment>
<evidence type="ECO:0000313" key="9">
    <source>
        <dbReference type="Proteomes" id="UP000465304"/>
    </source>
</evidence>
<dbReference type="RefSeq" id="WP_163887594.1">
    <property type="nucleotide sequence ID" value="NZ_BLLB01000002.1"/>
</dbReference>
<dbReference type="InterPro" id="IPR010432">
    <property type="entry name" value="RDD"/>
</dbReference>
<keyword evidence="2" id="KW-1003">Cell membrane</keyword>
<dbReference type="EMBL" id="BLLB01000002">
    <property type="protein sequence ID" value="GFH00655.1"/>
    <property type="molecule type" value="Genomic_DNA"/>
</dbReference>
<keyword evidence="4 6" id="KW-1133">Transmembrane helix</keyword>
<evidence type="ECO:0000256" key="4">
    <source>
        <dbReference type="ARBA" id="ARBA00022989"/>
    </source>
</evidence>
<keyword evidence="9" id="KW-1185">Reference proteome</keyword>
<evidence type="ECO:0000313" key="8">
    <source>
        <dbReference type="EMBL" id="GFH00655.1"/>
    </source>
</evidence>
<comment type="subcellular location">
    <subcellularLocation>
        <location evidence="1">Cell membrane</location>
        <topology evidence="1">Multi-pass membrane protein</topology>
    </subcellularLocation>
</comment>
<dbReference type="AlphaFoldDB" id="A0A7I9ZI00"/>
<gene>
    <name evidence="8" type="ORF">MHIP_11380</name>
</gene>
<dbReference type="Pfam" id="PF06271">
    <property type="entry name" value="RDD"/>
    <property type="match status" value="1"/>
</dbReference>
<dbReference type="Proteomes" id="UP000465304">
    <property type="component" value="Unassembled WGS sequence"/>
</dbReference>